<name>A0A8T2UXP9_CERRI</name>
<dbReference type="PANTHER" id="PTHR43329">
    <property type="entry name" value="EPOXIDE HYDROLASE"/>
    <property type="match status" value="1"/>
</dbReference>
<evidence type="ECO:0000313" key="5">
    <source>
        <dbReference type="Proteomes" id="UP000825935"/>
    </source>
</evidence>
<reference evidence="4" key="1">
    <citation type="submission" date="2021-08" db="EMBL/GenBank/DDBJ databases">
        <title>WGS assembly of Ceratopteris richardii.</title>
        <authorList>
            <person name="Marchant D.B."/>
            <person name="Chen G."/>
            <person name="Jenkins J."/>
            <person name="Shu S."/>
            <person name="Leebens-Mack J."/>
            <person name="Grimwood J."/>
            <person name="Schmutz J."/>
            <person name="Soltis P."/>
            <person name="Soltis D."/>
            <person name="Chen Z.-H."/>
        </authorList>
    </citation>
    <scope>NUCLEOTIDE SEQUENCE</scope>
    <source>
        <strain evidence="4">Whitten #5841</strain>
        <tissue evidence="4">Leaf</tissue>
    </source>
</reference>
<dbReference type="Proteomes" id="UP000825935">
    <property type="component" value="Chromosome 4"/>
</dbReference>
<comment type="caution">
    <text evidence="4">The sequence shown here is derived from an EMBL/GenBank/DDBJ whole genome shotgun (WGS) entry which is preliminary data.</text>
</comment>
<dbReference type="GO" id="GO:0016787">
    <property type="term" value="F:hydrolase activity"/>
    <property type="evidence" value="ECO:0007669"/>
    <property type="project" value="UniProtKB-KW"/>
</dbReference>
<protein>
    <recommendedName>
        <fullName evidence="3">AB hydrolase-1 domain-containing protein</fullName>
    </recommendedName>
</protein>
<dbReference type="OMA" id="YRWMVRS"/>
<gene>
    <name evidence="4" type="ORF">KP509_04G087700</name>
</gene>
<keyword evidence="1" id="KW-0378">Hydrolase</keyword>
<dbReference type="EMBL" id="CM035409">
    <property type="protein sequence ID" value="KAH7440013.1"/>
    <property type="molecule type" value="Genomic_DNA"/>
</dbReference>
<keyword evidence="5" id="KW-1185">Reference proteome</keyword>
<accession>A0A8T2UXP9</accession>
<dbReference type="InterPro" id="IPR000639">
    <property type="entry name" value="Epox_hydrolase-like"/>
</dbReference>
<dbReference type="Pfam" id="PF00561">
    <property type="entry name" value="Abhydrolase_1"/>
    <property type="match status" value="1"/>
</dbReference>
<dbReference type="Gene3D" id="3.40.50.1820">
    <property type="entry name" value="alpha/beta hydrolase"/>
    <property type="match status" value="1"/>
</dbReference>
<dbReference type="PRINTS" id="PR00412">
    <property type="entry name" value="EPOXHYDRLASE"/>
</dbReference>
<evidence type="ECO:0000256" key="2">
    <source>
        <dbReference type="ARBA" id="ARBA00038334"/>
    </source>
</evidence>
<evidence type="ECO:0000259" key="3">
    <source>
        <dbReference type="Pfam" id="PF00561"/>
    </source>
</evidence>
<dbReference type="EMBL" id="CM035409">
    <property type="protein sequence ID" value="KAH7440012.1"/>
    <property type="molecule type" value="Genomic_DNA"/>
</dbReference>
<dbReference type="OrthoDB" id="7130006at2759"/>
<organism evidence="4 5">
    <name type="scientific">Ceratopteris richardii</name>
    <name type="common">Triangle waterfern</name>
    <dbReference type="NCBI Taxonomy" id="49495"/>
    <lineage>
        <taxon>Eukaryota</taxon>
        <taxon>Viridiplantae</taxon>
        <taxon>Streptophyta</taxon>
        <taxon>Embryophyta</taxon>
        <taxon>Tracheophyta</taxon>
        <taxon>Polypodiopsida</taxon>
        <taxon>Polypodiidae</taxon>
        <taxon>Polypodiales</taxon>
        <taxon>Pteridineae</taxon>
        <taxon>Pteridaceae</taxon>
        <taxon>Parkerioideae</taxon>
        <taxon>Ceratopteris</taxon>
    </lineage>
</organism>
<dbReference type="InterPro" id="IPR000073">
    <property type="entry name" value="AB_hydrolase_1"/>
</dbReference>
<dbReference type="PRINTS" id="PR00111">
    <property type="entry name" value="ABHYDROLASE"/>
</dbReference>
<comment type="similarity">
    <text evidence="2">Belongs to the AB hydrolase superfamily. Epoxide hydrolase family.</text>
</comment>
<dbReference type="InterPro" id="IPR029058">
    <property type="entry name" value="AB_hydrolase_fold"/>
</dbReference>
<dbReference type="AlphaFoldDB" id="A0A8T2UXP9"/>
<proteinExistence type="inferred from homology"/>
<evidence type="ECO:0000256" key="1">
    <source>
        <dbReference type="ARBA" id="ARBA00022801"/>
    </source>
</evidence>
<sequence length="358" mass="41083">MRPPQLMAFRAVSTGFGLSLSLLPSSFCYPRNHVRVCHHSSPILHLFQMHMEGPSYTSDRHSSAVSSSYKTERIDGCEVFHRNLTYGKTTIHFVECGNSDGEAVILVHGFPNFWFVWKNQLRTLGEAGYRVIAPDLRGYNTSSRPTTVESYGQDHVTYDLLQLVNCCSKDQAVLMVGHDWGGVAVWAFAEMFPNRVKKIIIVNSPHFHSFRNLYQSSVQQRLRSWYFVFFQLPWIPEAFLRFNRFWALRRMLYAFKSHSEDDVNRYVEAFASPGALTGMINYYRALHAGYWSKVGCSHIQTPVEVIWGAKDPYLDSRLAHPPEHLVPNATVLLFPQLAHWPMWDDSEIFNGALLKSLA</sequence>
<feature type="domain" description="AB hydrolase-1" evidence="3">
    <location>
        <begin position="103"/>
        <end position="345"/>
    </location>
</feature>
<evidence type="ECO:0000313" key="4">
    <source>
        <dbReference type="EMBL" id="KAH7440012.1"/>
    </source>
</evidence>
<dbReference type="SUPFAM" id="SSF53474">
    <property type="entry name" value="alpha/beta-Hydrolases"/>
    <property type="match status" value="1"/>
</dbReference>